<dbReference type="GO" id="GO:0003700">
    <property type="term" value="F:DNA-binding transcription factor activity"/>
    <property type="evidence" value="ECO:0007669"/>
    <property type="project" value="TreeGrafter"/>
</dbReference>
<dbReference type="PROSITE" id="PS50977">
    <property type="entry name" value="HTH_TETR_2"/>
    <property type="match status" value="1"/>
</dbReference>
<dbReference type="PRINTS" id="PR00455">
    <property type="entry name" value="HTHTETR"/>
</dbReference>
<organism evidence="5 6">
    <name type="scientific">Mangrovimicrobium sediminis</name>
    <dbReference type="NCBI Taxonomy" id="2562682"/>
    <lineage>
        <taxon>Bacteria</taxon>
        <taxon>Pseudomonadati</taxon>
        <taxon>Pseudomonadota</taxon>
        <taxon>Gammaproteobacteria</taxon>
        <taxon>Cellvibrionales</taxon>
        <taxon>Halieaceae</taxon>
        <taxon>Mangrovimicrobium</taxon>
    </lineage>
</organism>
<protein>
    <submittedName>
        <fullName evidence="5">TetR/AcrR family transcriptional regulator</fullName>
    </submittedName>
</protein>
<comment type="caution">
    <text evidence="5">The sequence shown here is derived from an EMBL/GenBank/DDBJ whole genome shotgun (WGS) entry which is preliminary data.</text>
</comment>
<keyword evidence="1 2" id="KW-0238">DNA-binding</keyword>
<feature type="DNA-binding region" description="H-T-H motif" evidence="2">
    <location>
        <begin position="49"/>
        <end position="68"/>
    </location>
</feature>
<dbReference type="EMBL" id="SRLE01000014">
    <property type="protein sequence ID" value="TGD71375.1"/>
    <property type="molecule type" value="Genomic_DNA"/>
</dbReference>
<dbReference type="PANTHER" id="PTHR30055:SF226">
    <property type="entry name" value="HTH-TYPE TRANSCRIPTIONAL REGULATOR PKSA"/>
    <property type="match status" value="1"/>
</dbReference>
<evidence type="ECO:0000259" key="4">
    <source>
        <dbReference type="PROSITE" id="PS50977"/>
    </source>
</evidence>
<dbReference type="InterPro" id="IPR001647">
    <property type="entry name" value="HTH_TetR"/>
</dbReference>
<proteinExistence type="predicted"/>
<evidence type="ECO:0000256" key="2">
    <source>
        <dbReference type="PROSITE-ProRule" id="PRU00335"/>
    </source>
</evidence>
<dbReference type="OrthoDB" id="9803107at2"/>
<dbReference type="SUPFAM" id="SSF46689">
    <property type="entry name" value="Homeodomain-like"/>
    <property type="match status" value="1"/>
</dbReference>
<evidence type="ECO:0000256" key="1">
    <source>
        <dbReference type="ARBA" id="ARBA00023125"/>
    </source>
</evidence>
<reference evidence="5 6" key="1">
    <citation type="submission" date="2019-04" db="EMBL/GenBank/DDBJ databases">
        <title>Taxonomy of novel Haliea sp. from mangrove soil of West Coast of India.</title>
        <authorList>
            <person name="Verma A."/>
            <person name="Kumar P."/>
            <person name="Krishnamurthi S."/>
        </authorList>
    </citation>
    <scope>NUCLEOTIDE SEQUENCE [LARGE SCALE GENOMIC DNA]</scope>
    <source>
        <strain evidence="5 6">SAOS-164</strain>
    </source>
</reference>
<dbReference type="Pfam" id="PF00440">
    <property type="entry name" value="TetR_N"/>
    <property type="match status" value="1"/>
</dbReference>
<keyword evidence="6" id="KW-1185">Reference proteome</keyword>
<evidence type="ECO:0000256" key="3">
    <source>
        <dbReference type="SAM" id="MobiDB-lite"/>
    </source>
</evidence>
<feature type="domain" description="HTH tetR-type" evidence="4">
    <location>
        <begin position="26"/>
        <end position="86"/>
    </location>
</feature>
<dbReference type="PANTHER" id="PTHR30055">
    <property type="entry name" value="HTH-TYPE TRANSCRIPTIONAL REGULATOR RUTR"/>
    <property type="match status" value="1"/>
</dbReference>
<evidence type="ECO:0000313" key="5">
    <source>
        <dbReference type="EMBL" id="TGD71375.1"/>
    </source>
</evidence>
<feature type="compositionally biased region" description="Basic and acidic residues" evidence="3">
    <location>
        <begin position="1"/>
        <end position="16"/>
    </location>
</feature>
<dbReference type="GO" id="GO:0000976">
    <property type="term" value="F:transcription cis-regulatory region binding"/>
    <property type="evidence" value="ECO:0007669"/>
    <property type="project" value="TreeGrafter"/>
</dbReference>
<accession>A0A4Z0LWD1</accession>
<evidence type="ECO:0000313" key="6">
    <source>
        <dbReference type="Proteomes" id="UP000298050"/>
    </source>
</evidence>
<dbReference type="InterPro" id="IPR009057">
    <property type="entry name" value="Homeodomain-like_sf"/>
</dbReference>
<gene>
    <name evidence="5" type="ORF">E4634_19075</name>
</gene>
<sequence length="239" mass="27116">MFTDVYRGKHMSDKSRSGRRNNTNPESTRREILQAALEVLAKDGPESLSVTEVARRAGVNRGTAYQHFPTREDLAHATASWVSERIYDEFYGDMVEQSELSKVYPPDVALARLCNFAMNNPELSRAWLFDVMSTQGVVTDRFWKKYVKELSQFAEGGYGRENIDVEVFAFISLSSALLWPIWVGAHAKGSKARAKMQKRFMDEMMRLTLFGSLTREHYPELVERYSGPVDAEDDAAPAA</sequence>
<name>A0A4Z0LWD1_9GAMM</name>
<dbReference type="Proteomes" id="UP000298050">
    <property type="component" value="Unassembled WGS sequence"/>
</dbReference>
<feature type="region of interest" description="Disordered" evidence="3">
    <location>
        <begin position="1"/>
        <end position="28"/>
    </location>
</feature>
<dbReference type="AlphaFoldDB" id="A0A4Z0LWD1"/>
<dbReference type="Gene3D" id="1.10.357.10">
    <property type="entry name" value="Tetracycline Repressor, domain 2"/>
    <property type="match status" value="1"/>
</dbReference>
<dbReference type="InterPro" id="IPR050109">
    <property type="entry name" value="HTH-type_TetR-like_transc_reg"/>
</dbReference>